<feature type="domain" description="CCHC-type" evidence="3">
    <location>
        <begin position="198"/>
        <end position="211"/>
    </location>
</feature>
<dbReference type="InterPro" id="IPR036875">
    <property type="entry name" value="Znf_CCHC_sf"/>
</dbReference>
<dbReference type="PANTHER" id="PTHR47481:SF7">
    <property type="entry name" value="CCHC-TYPE DOMAIN-CONTAINING PROTEIN"/>
    <property type="match status" value="1"/>
</dbReference>
<protein>
    <recommendedName>
        <fullName evidence="3">CCHC-type domain-containing protein</fullName>
    </recommendedName>
</protein>
<dbReference type="EMBL" id="CAKLBY020000172">
    <property type="protein sequence ID" value="CAK7931237.1"/>
    <property type="molecule type" value="Genomic_DNA"/>
</dbReference>
<dbReference type="Pfam" id="PF14223">
    <property type="entry name" value="Retrotran_gag_2"/>
    <property type="match status" value="2"/>
</dbReference>
<evidence type="ECO:0000256" key="2">
    <source>
        <dbReference type="SAM" id="MobiDB-lite"/>
    </source>
</evidence>
<dbReference type="AlphaFoldDB" id="A0AAV1UC80"/>
<dbReference type="InterPro" id="IPR054722">
    <property type="entry name" value="PolX-like_BBD"/>
</dbReference>
<keyword evidence="1" id="KW-0479">Metal-binding</keyword>
<dbReference type="Proteomes" id="UP001162060">
    <property type="component" value="Unassembled WGS sequence"/>
</dbReference>
<evidence type="ECO:0000313" key="4">
    <source>
        <dbReference type="EMBL" id="CAK7931237.1"/>
    </source>
</evidence>
<dbReference type="InterPro" id="IPR001878">
    <property type="entry name" value="Znf_CCHC"/>
</dbReference>
<accession>A0AAV1UC80</accession>
<name>A0AAV1UC80_9STRA</name>
<dbReference type="Pfam" id="PF22936">
    <property type="entry name" value="Pol_BBD"/>
    <property type="match status" value="1"/>
</dbReference>
<evidence type="ECO:0000313" key="5">
    <source>
        <dbReference type="Proteomes" id="UP001162060"/>
    </source>
</evidence>
<gene>
    <name evidence="4" type="ORF">PM001_LOCUS16387</name>
</gene>
<organism evidence="4 5">
    <name type="scientific">Peronospora matthiolae</name>
    <dbReference type="NCBI Taxonomy" id="2874970"/>
    <lineage>
        <taxon>Eukaryota</taxon>
        <taxon>Sar</taxon>
        <taxon>Stramenopiles</taxon>
        <taxon>Oomycota</taxon>
        <taxon>Peronosporomycetes</taxon>
        <taxon>Peronosporales</taxon>
        <taxon>Peronosporaceae</taxon>
        <taxon>Peronospora</taxon>
    </lineage>
</organism>
<dbReference type="GO" id="GO:0008270">
    <property type="term" value="F:zinc ion binding"/>
    <property type="evidence" value="ECO:0007669"/>
    <property type="project" value="UniProtKB-KW"/>
</dbReference>
<sequence length="321" mass="35847">MSSTQDATTKISIDKFDGDNYATWSRYMRGVFLTKSAWHVVNRETSPTYADDRAMDDYVKANNIAFGLMLLHMDADYHHIVDDCEEAWVAWARLKTLYGGSQKAGRIYLKRQPIGAKLSSIGAKMEDEDVAICLLRSLPKSYENVVLNLEMSSAELRTQDVVKVLTNEHIKRQGDKTTSVKTEDAEKAFSAEREPRQCAYCGKLGHTAERCWTKQKDENQGGARRGGNNARGRGANNVQWRTNSNYDDNYDRVAFAVSLEAGFSTGKNMPGMWAVDSGATHHICNDKAKFASLNERDEGELSVADGSKGCDQGMWEPSWNG</sequence>
<evidence type="ECO:0000259" key="3">
    <source>
        <dbReference type="PROSITE" id="PS50158"/>
    </source>
</evidence>
<feature type="compositionally biased region" description="Low complexity" evidence="2">
    <location>
        <begin position="226"/>
        <end position="237"/>
    </location>
</feature>
<reference evidence="4" key="1">
    <citation type="submission" date="2024-01" db="EMBL/GenBank/DDBJ databases">
        <authorList>
            <person name="Webb A."/>
        </authorList>
    </citation>
    <scope>NUCLEOTIDE SEQUENCE</scope>
    <source>
        <strain evidence="4">Pm1</strain>
    </source>
</reference>
<dbReference type="PROSITE" id="PS50158">
    <property type="entry name" value="ZF_CCHC"/>
    <property type="match status" value="1"/>
</dbReference>
<dbReference type="SUPFAM" id="SSF57756">
    <property type="entry name" value="Retrovirus zinc finger-like domains"/>
    <property type="match status" value="1"/>
</dbReference>
<keyword evidence="1" id="KW-0863">Zinc-finger</keyword>
<feature type="region of interest" description="Disordered" evidence="2">
    <location>
        <begin position="301"/>
        <end position="321"/>
    </location>
</feature>
<dbReference type="GO" id="GO:0003676">
    <property type="term" value="F:nucleic acid binding"/>
    <property type="evidence" value="ECO:0007669"/>
    <property type="project" value="InterPro"/>
</dbReference>
<evidence type="ECO:0000256" key="1">
    <source>
        <dbReference type="PROSITE-ProRule" id="PRU00047"/>
    </source>
</evidence>
<proteinExistence type="predicted"/>
<feature type="region of interest" description="Disordered" evidence="2">
    <location>
        <begin position="217"/>
        <end position="237"/>
    </location>
</feature>
<keyword evidence="1" id="KW-0862">Zinc</keyword>
<dbReference type="PANTHER" id="PTHR47481">
    <property type="match status" value="1"/>
</dbReference>
<comment type="caution">
    <text evidence="4">The sequence shown here is derived from an EMBL/GenBank/DDBJ whole genome shotgun (WGS) entry which is preliminary data.</text>
</comment>